<proteinExistence type="predicted"/>
<sequence>MEAAGVVRVWWVIAFAFCDLLLCLVVLVLVLLVLVLAVSHLPFRGCCSSEVDLSESKTLRQSLAEAQSSRNGFCLRWLLIAP</sequence>
<feature type="transmembrane region" description="Helical" evidence="1">
    <location>
        <begin position="12"/>
        <end position="38"/>
    </location>
</feature>
<keyword evidence="1" id="KW-0812">Transmembrane</keyword>
<evidence type="ECO:0000313" key="3">
    <source>
        <dbReference type="Proteomes" id="UP001055439"/>
    </source>
</evidence>
<keyword evidence="1" id="KW-1133">Transmembrane helix</keyword>
<dbReference type="Proteomes" id="UP001055439">
    <property type="component" value="Chromosome 1"/>
</dbReference>
<keyword evidence="3" id="KW-1185">Reference proteome</keyword>
<dbReference type="EMBL" id="CP097502">
    <property type="protein sequence ID" value="URD72574.1"/>
    <property type="molecule type" value="Genomic_DNA"/>
</dbReference>
<dbReference type="AlphaFoldDB" id="A0A9E7E8S5"/>
<reference evidence="2" key="1">
    <citation type="submission" date="2022-05" db="EMBL/GenBank/DDBJ databases">
        <title>The Musa troglodytarum L. genome provides insights into the mechanism of non-climacteric behaviour and enrichment of carotenoids.</title>
        <authorList>
            <person name="Wang J."/>
        </authorList>
    </citation>
    <scope>NUCLEOTIDE SEQUENCE</scope>
    <source>
        <tissue evidence="2">Leaf</tissue>
    </source>
</reference>
<gene>
    <name evidence="2" type="ORF">MUK42_35337</name>
</gene>
<evidence type="ECO:0000256" key="1">
    <source>
        <dbReference type="SAM" id="Phobius"/>
    </source>
</evidence>
<dbReference type="OrthoDB" id="10551916at2759"/>
<name>A0A9E7E8S5_9LILI</name>
<accession>A0A9E7E8S5</accession>
<keyword evidence="1" id="KW-0472">Membrane</keyword>
<organism evidence="2 3">
    <name type="scientific">Musa troglodytarum</name>
    <name type="common">fe'i banana</name>
    <dbReference type="NCBI Taxonomy" id="320322"/>
    <lineage>
        <taxon>Eukaryota</taxon>
        <taxon>Viridiplantae</taxon>
        <taxon>Streptophyta</taxon>
        <taxon>Embryophyta</taxon>
        <taxon>Tracheophyta</taxon>
        <taxon>Spermatophyta</taxon>
        <taxon>Magnoliopsida</taxon>
        <taxon>Liliopsida</taxon>
        <taxon>Zingiberales</taxon>
        <taxon>Musaceae</taxon>
        <taxon>Musa</taxon>
    </lineage>
</organism>
<protein>
    <submittedName>
        <fullName evidence="2">Uncharacterized protein</fullName>
    </submittedName>
</protein>
<evidence type="ECO:0000313" key="2">
    <source>
        <dbReference type="EMBL" id="URD72574.1"/>
    </source>
</evidence>